<dbReference type="GO" id="GO:0003341">
    <property type="term" value="P:cilium movement"/>
    <property type="evidence" value="ECO:0007669"/>
    <property type="project" value="TreeGrafter"/>
</dbReference>
<dbReference type="OrthoDB" id="9215935at2759"/>
<evidence type="ECO:0000313" key="1">
    <source>
        <dbReference type="EMBL" id="KAJ8339702.1"/>
    </source>
</evidence>
<dbReference type="AlphaFoldDB" id="A0A9Q1EJ10"/>
<comment type="caution">
    <text evidence="1">The sequence shown here is derived from an EMBL/GenBank/DDBJ whole genome shotgun (WGS) entry which is preliminary data.</text>
</comment>
<dbReference type="PANTHER" id="PTHR23053">
    <property type="entry name" value="DLEC1 DELETED IN LUNG AND ESOPHAGEAL CANCER 1"/>
    <property type="match status" value="1"/>
</dbReference>
<dbReference type="EMBL" id="JAINUF010000016">
    <property type="protein sequence ID" value="KAJ8339702.1"/>
    <property type="molecule type" value="Genomic_DNA"/>
</dbReference>
<evidence type="ECO:0000313" key="2">
    <source>
        <dbReference type="Proteomes" id="UP001152622"/>
    </source>
</evidence>
<accession>A0A9Q1EJ10</accession>
<dbReference type="GO" id="GO:0005930">
    <property type="term" value="C:axoneme"/>
    <property type="evidence" value="ECO:0007669"/>
    <property type="project" value="TreeGrafter"/>
</dbReference>
<dbReference type="InterPro" id="IPR033305">
    <property type="entry name" value="Hydin-like"/>
</dbReference>
<sequence length="100" mass="10871">MTLRPKEKQELKIWAYPTTSGLFEDRVVCCVKENPDPARIPGHLPGGAFGAGARAAKHVHFDKVLLGRRDTKGLTLRNATPLPAAWRLVGLEKLGGRSSA</sequence>
<gene>
    <name evidence="1" type="ORF">SKAU_G00343350</name>
</gene>
<reference evidence="1" key="1">
    <citation type="journal article" date="2023" name="Science">
        <title>Genome structures resolve the early diversification of teleost fishes.</title>
        <authorList>
            <person name="Parey E."/>
            <person name="Louis A."/>
            <person name="Montfort J."/>
            <person name="Bouchez O."/>
            <person name="Roques C."/>
            <person name="Iampietro C."/>
            <person name="Lluch J."/>
            <person name="Castinel A."/>
            <person name="Donnadieu C."/>
            <person name="Desvignes T."/>
            <person name="Floi Bucao C."/>
            <person name="Jouanno E."/>
            <person name="Wen M."/>
            <person name="Mejri S."/>
            <person name="Dirks R."/>
            <person name="Jansen H."/>
            <person name="Henkel C."/>
            <person name="Chen W.J."/>
            <person name="Zahm M."/>
            <person name="Cabau C."/>
            <person name="Klopp C."/>
            <person name="Thompson A.W."/>
            <person name="Robinson-Rechavi M."/>
            <person name="Braasch I."/>
            <person name="Lecointre G."/>
            <person name="Bobe J."/>
            <person name="Postlethwait J.H."/>
            <person name="Berthelot C."/>
            <person name="Roest Crollius H."/>
            <person name="Guiguen Y."/>
        </authorList>
    </citation>
    <scope>NUCLEOTIDE SEQUENCE</scope>
    <source>
        <strain evidence="1">WJC10195</strain>
    </source>
</reference>
<proteinExistence type="predicted"/>
<protein>
    <submittedName>
        <fullName evidence="1">Uncharacterized protein</fullName>
    </submittedName>
</protein>
<organism evidence="1 2">
    <name type="scientific">Synaphobranchus kaupii</name>
    <name type="common">Kaup's arrowtooth eel</name>
    <dbReference type="NCBI Taxonomy" id="118154"/>
    <lineage>
        <taxon>Eukaryota</taxon>
        <taxon>Metazoa</taxon>
        <taxon>Chordata</taxon>
        <taxon>Craniata</taxon>
        <taxon>Vertebrata</taxon>
        <taxon>Euteleostomi</taxon>
        <taxon>Actinopterygii</taxon>
        <taxon>Neopterygii</taxon>
        <taxon>Teleostei</taxon>
        <taxon>Anguilliformes</taxon>
        <taxon>Synaphobranchidae</taxon>
        <taxon>Synaphobranchus</taxon>
    </lineage>
</organism>
<name>A0A9Q1EJ10_SYNKA</name>
<keyword evidence="2" id="KW-1185">Reference proteome</keyword>
<dbReference type="Proteomes" id="UP001152622">
    <property type="component" value="Chromosome 16"/>
</dbReference>
<dbReference type="PANTHER" id="PTHR23053:SF0">
    <property type="entry name" value="HYDROCEPHALUS-INDUCING PROTEIN HOMOLOG"/>
    <property type="match status" value="1"/>
</dbReference>
<dbReference type="GO" id="GO:1904158">
    <property type="term" value="P:axonemal central apparatus assembly"/>
    <property type="evidence" value="ECO:0007669"/>
    <property type="project" value="TreeGrafter"/>
</dbReference>